<dbReference type="GO" id="GO:0030574">
    <property type="term" value="P:collagen catabolic process"/>
    <property type="evidence" value="ECO:0007669"/>
    <property type="project" value="TreeGrafter"/>
</dbReference>
<gene>
    <name evidence="12" type="ORF">TanjilG_25595</name>
</gene>
<dbReference type="InterPro" id="IPR006026">
    <property type="entry name" value="Peptidase_Metallo"/>
</dbReference>
<reference evidence="12 13" key="1">
    <citation type="journal article" date="2017" name="Plant Biotechnol. J.">
        <title>A comprehensive draft genome sequence for lupin (Lupinus angustifolius), an emerging health food: insights into plant-microbe interactions and legume evolution.</title>
        <authorList>
            <person name="Hane J.K."/>
            <person name="Ming Y."/>
            <person name="Kamphuis L.G."/>
            <person name="Nelson M.N."/>
            <person name="Garg G."/>
            <person name="Atkins C.A."/>
            <person name="Bayer P.E."/>
            <person name="Bravo A."/>
            <person name="Bringans S."/>
            <person name="Cannon S."/>
            <person name="Edwards D."/>
            <person name="Foley R."/>
            <person name="Gao L.L."/>
            <person name="Harrison M.J."/>
            <person name="Huang W."/>
            <person name="Hurgobin B."/>
            <person name="Li S."/>
            <person name="Liu C.W."/>
            <person name="McGrath A."/>
            <person name="Morahan G."/>
            <person name="Murray J."/>
            <person name="Weller J."/>
            <person name="Jian J."/>
            <person name="Singh K.B."/>
        </authorList>
    </citation>
    <scope>NUCLEOTIDE SEQUENCE [LARGE SCALE GENOMIC DNA]</scope>
    <source>
        <strain evidence="13">cv. Tanjil</strain>
        <tissue evidence="12">Whole plant</tissue>
    </source>
</reference>
<feature type="compositionally biased region" description="Polar residues" evidence="8">
    <location>
        <begin position="43"/>
        <end position="146"/>
    </location>
</feature>
<organism evidence="12 13">
    <name type="scientific">Lupinus angustifolius</name>
    <name type="common">Narrow-leaved blue lupine</name>
    <dbReference type="NCBI Taxonomy" id="3871"/>
    <lineage>
        <taxon>Eukaryota</taxon>
        <taxon>Viridiplantae</taxon>
        <taxon>Streptophyta</taxon>
        <taxon>Embryophyta</taxon>
        <taxon>Tracheophyta</taxon>
        <taxon>Spermatophyta</taxon>
        <taxon>Magnoliopsida</taxon>
        <taxon>eudicotyledons</taxon>
        <taxon>Gunneridae</taxon>
        <taxon>Pentapetalae</taxon>
        <taxon>rosids</taxon>
        <taxon>fabids</taxon>
        <taxon>Fabales</taxon>
        <taxon>Fabaceae</taxon>
        <taxon>Papilionoideae</taxon>
        <taxon>50 kb inversion clade</taxon>
        <taxon>genistoids sensu lato</taxon>
        <taxon>core genistoids</taxon>
        <taxon>Genisteae</taxon>
        <taxon>Lupinus</taxon>
    </lineage>
</organism>
<comment type="cofactor">
    <cofactor evidence="7">
        <name>Zn(2+)</name>
        <dbReference type="ChEBI" id="CHEBI:29105"/>
    </cofactor>
    <text evidence="7">Binds 2 Zn(2+) ions per subunit.</text>
</comment>
<dbReference type="Pfam" id="PF01471">
    <property type="entry name" value="PG_binding_1"/>
    <property type="match status" value="1"/>
</dbReference>
<comment type="similarity">
    <text evidence="1">Belongs to the peptidase M10A family. Matrix metalloproteinases (MMPs) subfamily.</text>
</comment>
<evidence type="ECO:0000256" key="1">
    <source>
        <dbReference type="ARBA" id="ARBA00009614"/>
    </source>
</evidence>
<keyword evidence="9" id="KW-1133">Transmembrane helix</keyword>
<proteinExistence type="inferred from homology"/>
<feature type="binding site" evidence="7">
    <location>
        <position position="419"/>
    </location>
    <ligand>
        <name>Zn(2+)</name>
        <dbReference type="ChEBI" id="CHEBI:29105"/>
        <label>2</label>
        <note>catalytic</note>
    </ligand>
</feature>
<dbReference type="SUPFAM" id="SSF47090">
    <property type="entry name" value="PGBD-like"/>
    <property type="match status" value="1"/>
</dbReference>
<feature type="binding site" evidence="7">
    <location>
        <position position="413"/>
    </location>
    <ligand>
        <name>Zn(2+)</name>
        <dbReference type="ChEBI" id="CHEBI:29105"/>
        <label>2</label>
        <note>catalytic</note>
    </ligand>
</feature>
<feature type="binding site" description="in inhibited form" evidence="7">
    <location>
        <position position="255"/>
    </location>
    <ligand>
        <name>Zn(2+)</name>
        <dbReference type="ChEBI" id="CHEBI:29105"/>
        <label>2</label>
        <note>catalytic</note>
    </ligand>
</feature>
<dbReference type="EMBL" id="CM007377">
    <property type="protein sequence ID" value="OIV94533.1"/>
    <property type="molecule type" value="Genomic_DNA"/>
</dbReference>
<dbReference type="GO" id="GO:0006508">
    <property type="term" value="P:proteolysis"/>
    <property type="evidence" value="ECO:0007669"/>
    <property type="project" value="UniProtKB-KW"/>
</dbReference>
<dbReference type="Gramene" id="OIV94533">
    <property type="protein sequence ID" value="OIV94533"/>
    <property type="gene ID" value="TanjilG_25595"/>
</dbReference>
<feature type="binding site" evidence="7">
    <location>
        <position position="380"/>
    </location>
    <ligand>
        <name>Ca(2+)</name>
        <dbReference type="ChEBI" id="CHEBI:29108"/>
        <label>3</label>
    </ligand>
</feature>
<feature type="region of interest" description="Disordered" evidence="8">
    <location>
        <begin position="27"/>
        <end position="183"/>
    </location>
</feature>
<dbReference type="InterPro" id="IPR001818">
    <property type="entry name" value="Pept_M10_metallopeptidase"/>
</dbReference>
<dbReference type="PANTHER" id="PTHR10201:SF259">
    <property type="entry name" value="MATRIXIN PROTEIN"/>
    <property type="match status" value="1"/>
</dbReference>
<keyword evidence="10" id="KW-0732">Signal</keyword>
<keyword evidence="13" id="KW-1185">Reference proteome</keyword>
<dbReference type="InterPro" id="IPR021190">
    <property type="entry name" value="Pept_M10A"/>
</dbReference>
<evidence type="ECO:0000256" key="8">
    <source>
        <dbReference type="SAM" id="MobiDB-lite"/>
    </source>
</evidence>
<keyword evidence="3 7" id="KW-0479">Metal-binding</keyword>
<feature type="domain" description="Peptidase metallopeptidase" evidence="11">
    <location>
        <begin position="276"/>
        <end position="458"/>
    </location>
</feature>
<dbReference type="AlphaFoldDB" id="A0A4P1QTX9"/>
<dbReference type="Pfam" id="PF00413">
    <property type="entry name" value="Peptidase_M10"/>
    <property type="match status" value="1"/>
</dbReference>
<dbReference type="GO" id="GO:0004222">
    <property type="term" value="F:metalloendopeptidase activity"/>
    <property type="evidence" value="ECO:0007669"/>
    <property type="project" value="InterPro"/>
</dbReference>
<dbReference type="SUPFAM" id="SSF55486">
    <property type="entry name" value="Metalloproteases ('zincins'), catalytic domain"/>
    <property type="match status" value="1"/>
</dbReference>
<dbReference type="STRING" id="3871.A0A4P1QTX9"/>
<feature type="chain" id="PRO_5020033425" description="Peptidase metallopeptidase domain-containing protein" evidence="10">
    <location>
        <begin position="21"/>
        <end position="490"/>
    </location>
</feature>
<feature type="binding site" evidence="7">
    <location>
        <position position="376"/>
    </location>
    <ligand>
        <name>Ca(2+)</name>
        <dbReference type="ChEBI" id="CHEBI:29108"/>
        <label>2</label>
    </ligand>
</feature>
<evidence type="ECO:0000256" key="2">
    <source>
        <dbReference type="ARBA" id="ARBA00022670"/>
    </source>
</evidence>
<evidence type="ECO:0000256" key="5">
    <source>
        <dbReference type="ARBA" id="ARBA00022833"/>
    </source>
</evidence>
<sequence>MKSSFLFTLLLSCLLSSAIGAYKSPFIKSKPTTTLPPRLTPLNQNAPRVPPSNSNTPRVPPSNSYTPRVPPSNSYTPRVPPSNSYTPRVPPSNSYTPRVPPSNSYTPRVPPSNSYTPRVPPSNSYTPRVPPSNSYTPRVPPSNSYTPRVPPSNPNAPHSQTPDYGLDTSPQSTPDPYSYLNPYPPPPPSVEIIGLAVAKQYLHDFGYMTNSSYPFSDILDTETISAINTYQKFFMLEVTGQLDTQTLNQMFLPRCVVPDINLVYDLNSETSVSWPQGIRWFPNGTSTNRLTYGFLPESNIPLDFQMVFIDAFNRWSEAIAELNLAKLSFTETNYNTSDIKIGFYFLDNTVENVVAGTIMRYEDGSYNGNGNKVVGDIRLDASKYWILPGFNGMWSWLDGEFDLGTVAMHQIGHILGLSHSSIAKSVMYPSILTTNEIKVELTADDKNNILNVYREVSSPTISGSGGHFTPFGSCALLLINFSLGFILLLY</sequence>
<dbReference type="GO" id="GO:0008270">
    <property type="term" value="F:zinc ion binding"/>
    <property type="evidence" value="ECO:0007669"/>
    <property type="project" value="InterPro"/>
</dbReference>
<keyword evidence="6" id="KW-0482">Metalloprotease</keyword>
<keyword evidence="9" id="KW-0812">Transmembrane</keyword>
<evidence type="ECO:0000256" key="6">
    <source>
        <dbReference type="ARBA" id="ARBA00023049"/>
    </source>
</evidence>
<dbReference type="GO" id="GO:0030198">
    <property type="term" value="P:extracellular matrix organization"/>
    <property type="evidence" value="ECO:0007669"/>
    <property type="project" value="TreeGrafter"/>
</dbReference>
<keyword evidence="2" id="KW-0645">Protease</keyword>
<feature type="binding site" evidence="7">
    <location>
        <position position="356"/>
    </location>
    <ligand>
        <name>Ca(2+)</name>
        <dbReference type="ChEBI" id="CHEBI:29108"/>
        <label>3</label>
    </ligand>
</feature>
<dbReference type="PRINTS" id="PR00138">
    <property type="entry name" value="MATRIXIN"/>
</dbReference>
<keyword evidence="4" id="KW-0378">Hydrolase</keyword>
<dbReference type="InterPro" id="IPR036365">
    <property type="entry name" value="PGBD-like_sf"/>
</dbReference>
<evidence type="ECO:0000256" key="9">
    <source>
        <dbReference type="SAM" id="Phobius"/>
    </source>
</evidence>
<name>A0A4P1QTX9_LUPAN</name>
<dbReference type="GO" id="GO:0031012">
    <property type="term" value="C:extracellular matrix"/>
    <property type="evidence" value="ECO:0007669"/>
    <property type="project" value="InterPro"/>
</dbReference>
<feature type="binding site" evidence="7">
    <location>
        <position position="338"/>
    </location>
    <ligand>
        <name>Ca(2+)</name>
        <dbReference type="ChEBI" id="CHEBI:29108"/>
        <label>2</label>
    </ligand>
</feature>
<dbReference type="InterPro" id="IPR002477">
    <property type="entry name" value="Peptidoglycan-bd-like"/>
</dbReference>
<dbReference type="PANTHER" id="PTHR10201">
    <property type="entry name" value="MATRIX METALLOPROTEINASE"/>
    <property type="match status" value="1"/>
</dbReference>
<dbReference type="InterPro" id="IPR024079">
    <property type="entry name" value="MetalloPept_cat_dom_sf"/>
</dbReference>
<dbReference type="Gene3D" id="3.40.390.10">
    <property type="entry name" value="Collagenase (Catalytic Domain)"/>
    <property type="match status" value="1"/>
</dbReference>
<dbReference type="SMART" id="SM00235">
    <property type="entry name" value="ZnMc"/>
    <property type="match status" value="1"/>
</dbReference>
<evidence type="ECO:0000313" key="12">
    <source>
        <dbReference type="EMBL" id="OIV94533.1"/>
    </source>
</evidence>
<evidence type="ECO:0000256" key="3">
    <source>
        <dbReference type="ARBA" id="ARBA00022723"/>
    </source>
</evidence>
<evidence type="ECO:0000256" key="7">
    <source>
        <dbReference type="PIRSR" id="PIRSR621190-2"/>
    </source>
</evidence>
<keyword evidence="7" id="KW-0106">Calcium</keyword>
<evidence type="ECO:0000259" key="11">
    <source>
        <dbReference type="SMART" id="SM00235"/>
    </source>
</evidence>
<feature type="signal peptide" evidence="10">
    <location>
        <begin position="1"/>
        <end position="20"/>
    </location>
</feature>
<feature type="binding site" evidence="7">
    <location>
        <position position="427"/>
    </location>
    <ligand>
        <name>Zn(2+)</name>
        <dbReference type="ChEBI" id="CHEBI:29105"/>
        <label>2</label>
        <note>catalytic</note>
    </ligand>
</feature>
<accession>A0A4P1QTX9</accession>
<evidence type="ECO:0000256" key="10">
    <source>
        <dbReference type="SAM" id="SignalP"/>
    </source>
</evidence>
<keyword evidence="5 7" id="KW-0862">Zinc</keyword>
<dbReference type="Proteomes" id="UP000188354">
    <property type="component" value="Chromosome LG17"/>
</dbReference>
<keyword evidence="9" id="KW-0472">Membrane</keyword>
<feature type="binding site" evidence="7">
    <location>
        <position position="409"/>
    </location>
    <ligand>
        <name>Zn(2+)</name>
        <dbReference type="ChEBI" id="CHEBI:29105"/>
        <label>2</label>
        <note>catalytic</note>
    </ligand>
</feature>
<protein>
    <recommendedName>
        <fullName evidence="11">Peptidase metallopeptidase domain-containing protein</fullName>
    </recommendedName>
</protein>
<evidence type="ECO:0000256" key="4">
    <source>
        <dbReference type="ARBA" id="ARBA00022801"/>
    </source>
</evidence>
<evidence type="ECO:0000313" key="13">
    <source>
        <dbReference type="Proteomes" id="UP000188354"/>
    </source>
</evidence>
<feature type="compositionally biased region" description="Low complexity" evidence="8">
    <location>
        <begin position="31"/>
        <end position="42"/>
    </location>
</feature>
<feature type="compositionally biased region" description="Polar residues" evidence="8">
    <location>
        <begin position="155"/>
        <end position="172"/>
    </location>
</feature>
<comment type="cofactor">
    <cofactor evidence="7">
        <name>Ca(2+)</name>
        <dbReference type="ChEBI" id="CHEBI:29108"/>
    </cofactor>
    <text evidence="7">Can bind about 5 Ca(2+) ions per subunit.</text>
</comment>
<feature type="transmembrane region" description="Helical" evidence="9">
    <location>
        <begin position="468"/>
        <end position="489"/>
    </location>
</feature>